<accession>A0A165SN87</accession>
<name>A0A165SN87_9APHY</name>
<sequence>MVVLVHSAHATDCSALRRLTAEILVYRGLLQLHLTYALMLGDPGFCELCCSLVELTTSAYSQSSVTRQWERAQAGALLQGR</sequence>
<dbReference type="AlphaFoldDB" id="A0A165SN87"/>
<reference evidence="1 2" key="1">
    <citation type="journal article" date="2016" name="Mol. Biol. Evol.">
        <title>Comparative Genomics of Early-Diverging Mushroom-Forming Fungi Provides Insights into the Origins of Lignocellulose Decay Capabilities.</title>
        <authorList>
            <person name="Nagy L.G."/>
            <person name="Riley R."/>
            <person name="Tritt A."/>
            <person name="Adam C."/>
            <person name="Daum C."/>
            <person name="Floudas D."/>
            <person name="Sun H."/>
            <person name="Yadav J.S."/>
            <person name="Pangilinan J."/>
            <person name="Larsson K.H."/>
            <person name="Matsuura K."/>
            <person name="Barry K."/>
            <person name="Labutti K."/>
            <person name="Kuo R."/>
            <person name="Ohm R.A."/>
            <person name="Bhattacharya S.S."/>
            <person name="Shirouzu T."/>
            <person name="Yoshinaga Y."/>
            <person name="Martin F.M."/>
            <person name="Grigoriev I.V."/>
            <person name="Hibbett D.S."/>
        </authorList>
    </citation>
    <scope>NUCLEOTIDE SEQUENCE [LARGE SCALE GENOMIC DNA]</scope>
    <source>
        <strain evidence="1 2">L-15889</strain>
    </source>
</reference>
<protein>
    <submittedName>
        <fullName evidence="1">Uncharacterized protein</fullName>
    </submittedName>
</protein>
<evidence type="ECO:0000313" key="1">
    <source>
        <dbReference type="EMBL" id="KZT72245.1"/>
    </source>
</evidence>
<organism evidence="1 2">
    <name type="scientific">Daedalea quercina L-15889</name>
    <dbReference type="NCBI Taxonomy" id="1314783"/>
    <lineage>
        <taxon>Eukaryota</taxon>
        <taxon>Fungi</taxon>
        <taxon>Dikarya</taxon>
        <taxon>Basidiomycota</taxon>
        <taxon>Agaricomycotina</taxon>
        <taxon>Agaricomycetes</taxon>
        <taxon>Polyporales</taxon>
        <taxon>Fomitopsis</taxon>
    </lineage>
</organism>
<evidence type="ECO:0000313" key="2">
    <source>
        <dbReference type="Proteomes" id="UP000076727"/>
    </source>
</evidence>
<dbReference type="Proteomes" id="UP000076727">
    <property type="component" value="Unassembled WGS sequence"/>
</dbReference>
<proteinExistence type="predicted"/>
<gene>
    <name evidence="1" type="ORF">DAEQUDRAFT_722894</name>
</gene>
<keyword evidence="2" id="KW-1185">Reference proteome</keyword>
<dbReference type="EMBL" id="KV429041">
    <property type="protein sequence ID" value="KZT72245.1"/>
    <property type="molecule type" value="Genomic_DNA"/>
</dbReference>